<evidence type="ECO:0000313" key="1">
    <source>
        <dbReference type="EMBL" id="TSJ44515.1"/>
    </source>
</evidence>
<reference evidence="1 2" key="1">
    <citation type="submission" date="2019-07" db="EMBL/GenBank/DDBJ databases">
        <authorList>
            <person name="Huq M.A."/>
        </authorList>
    </citation>
    <scope>NUCLEOTIDE SEQUENCE [LARGE SCALE GENOMIC DNA]</scope>
    <source>
        <strain evidence="1 2">MAH-19</strain>
    </source>
</reference>
<comment type="caution">
    <text evidence="1">The sequence shown here is derived from an EMBL/GenBank/DDBJ whole genome shotgun (WGS) entry which is preliminary data.</text>
</comment>
<dbReference type="RefSeq" id="WP_144248076.1">
    <property type="nucleotide sequence ID" value="NZ_VLPK01000001.1"/>
</dbReference>
<sequence>MEKVEILAVGKHPEIMKTVLRLINSKPEWNGTIANSTDEAVALSQNTAFNVVLLCAGLDEVEAQQIKALFKIPVVQHYGGGSGLLFAEIYQALDN</sequence>
<organism evidence="1 2">
    <name type="scientific">Mucilaginibacter corticis</name>
    <dbReference type="NCBI Taxonomy" id="2597670"/>
    <lineage>
        <taxon>Bacteria</taxon>
        <taxon>Pseudomonadati</taxon>
        <taxon>Bacteroidota</taxon>
        <taxon>Sphingobacteriia</taxon>
        <taxon>Sphingobacteriales</taxon>
        <taxon>Sphingobacteriaceae</taxon>
        <taxon>Mucilaginibacter</taxon>
    </lineage>
</organism>
<proteinExistence type="predicted"/>
<gene>
    <name evidence="1" type="ORF">FO440_10155</name>
</gene>
<name>A0A556MXA3_9SPHI</name>
<dbReference type="Proteomes" id="UP000318733">
    <property type="component" value="Unassembled WGS sequence"/>
</dbReference>
<protein>
    <submittedName>
        <fullName evidence="1">Response regulator receiver protein</fullName>
    </submittedName>
</protein>
<dbReference type="AlphaFoldDB" id="A0A556MXA3"/>
<accession>A0A556MXA3</accession>
<dbReference type="OrthoDB" id="677818at2"/>
<keyword evidence="2" id="KW-1185">Reference proteome</keyword>
<evidence type="ECO:0000313" key="2">
    <source>
        <dbReference type="Proteomes" id="UP000318733"/>
    </source>
</evidence>
<dbReference type="EMBL" id="VLPK01000001">
    <property type="protein sequence ID" value="TSJ44515.1"/>
    <property type="molecule type" value="Genomic_DNA"/>
</dbReference>